<evidence type="ECO:0000256" key="1">
    <source>
        <dbReference type="SAM" id="Coils"/>
    </source>
</evidence>
<gene>
    <name evidence="3" type="ORF">PACLA_8A010381</name>
</gene>
<feature type="compositionally biased region" description="Basic and acidic residues" evidence="2">
    <location>
        <begin position="17"/>
        <end position="40"/>
    </location>
</feature>
<reference evidence="3" key="1">
    <citation type="submission" date="2020-04" db="EMBL/GenBank/DDBJ databases">
        <authorList>
            <person name="Alioto T."/>
            <person name="Alioto T."/>
            <person name="Gomez Garrido J."/>
        </authorList>
    </citation>
    <scope>NUCLEOTIDE SEQUENCE</scope>
    <source>
        <strain evidence="3">A484AB</strain>
    </source>
</reference>
<organism evidence="3 4">
    <name type="scientific">Paramuricea clavata</name>
    <name type="common">Red gorgonian</name>
    <name type="synonym">Violescent sea-whip</name>
    <dbReference type="NCBI Taxonomy" id="317549"/>
    <lineage>
        <taxon>Eukaryota</taxon>
        <taxon>Metazoa</taxon>
        <taxon>Cnidaria</taxon>
        <taxon>Anthozoa</taxon>
        <taxon>Octocorallia</taxon>
        <taxon>Malacalcyonacea</taxon>
        <taxon>Plexauridae</taxon>
        <taxon>Paramuricea</taxon>
    </lineage>
</organism>
<feature type="region of interest" description="Disordered" evidence="2">
    <location>
        <begin position="185"/>
        <end position="204"/>
    </location>
</feature>
<feature type="coiled-coil region" evidence="1">
    <location>
        <begin position="79"/>
        <end position="106"/>
    </location>
</feature>
<comment type="caution">
    <text evidence="3">The sequence shown here is derived from an EMBL/GenBank/DDBJ whole genome shotgun (WGS) entry which is preliminary data.</text>
</comment>
<name>A0A6S7FML4_PARCT</name>
<accession>A0A6S7FML4</accession>
<feature type="region of interest" description="Disordered" evidence="2">
    <location>
        <begin position="1"/>
        <end position="51"/>
    </location>
</feature>
<evidence type="ECO:0000313" key="3">
    <source>
        <dbReference type="EMBL" id="CAB3981005.1"/>
    </source>
</evidence>
<dbReference type="EMBL" id="CACRXK020000344">
    <property type="protein sequence ID" value="CAB3981005.1"/>
    <property type="molecule type" value="Genomic_DNA"/>
</dbReference>
<proteinExistence type="predicted"/>
<evidence type="ECO:0000256" key="2">
    <source>
        <dbReference type="SAM" id="MobiDB-lite"/>
    </source>
</evidence>
<dbReference type="AlphaFoldDB" id="A0A6S7FML4"/>
<keyword evidence="1" id="KW-0175">Coiled coil</keyword>
<protein>
    <submittedName>
        <fullName evidence="3">Uncharacterized protein</fullName>
    </submittedName>
</protein>
<dbReference type="Proteomes" id="UP001152795">
    <property type="component" value="Unassembled WGS sequence"/>
</dbReference>
<keyword evidence="4" id="KW-1185">Reference proteome</keyword>
<evidence type="ECO:0000313" key="4">
    <source>
        <dbReference type="Proteomes" id="UP001152795"/>
    </source>
</evidence>
<sequence>MQTEDSSKPLPKKQKQKLKEDNEVKKMMLLDKAEPRKDETTTEGLEETGSTASKKLIYNLKEIIALEDGDEHTDIDEIIEALDKELEELTDIVDTAVKRAKEHIQQRLAMGEEKSDTTSFLSKDNFNDGQSSVLSIQSSLALKRPKEKLSAKDVEAYKYWLFERSERDTFENLVSWLEMKVQIMDETKDERRDNKSDDKVEKKR</sequence>
<dbReference type="OrthoDB" id="8056668at2759"/>